<name>A0A1Y3U8B9_9ACTN</name>
<organism evidence="1 2">
    <name type="scientific">Enorma massiliensis</name>
    <dbReference type="NCBI Taxonomy" id="1472761"/>
    <lineage>
        <taxon>Bacteria</taxon>
        <taxon>Bacillati</taxon>
        <taxon>Actinomycetota</taxon>
        <taxon>Coriobacteriia</taxon>
        <taxon>Coriobacteriales</taxon>
        <taxon>Coriobacteriaceae</taxon>
        <taxon>Enorma</taxon>
    </lineage>
</organism>
<gene>
    <name evidence="1" type="ORF">B5G21_04150</name>
</gene>
<dbReference type="STRING" id="1118060.GCA_000311845_00626"/>
<dbReference type="AlphaFoldDB" id="A0A1Y3U8B9"/>
<dbReference type="Proteomes" id="UP000196560">
    <property type="component" value="Unassembled WGS sequence"/>
</dbReference>
<dbReference type="RefSeq" id="WP_087186155.1">
    <property type="nucleotide sequence ID" value="NZ_NFHO01000004.1"/>
</dbReference>
<dbReference type="PANTHER" id="PTHR43235:SF1">
    <property type="entry name" value="GLUTAMINE AMIDOTRANSFERASE PB2B2.05-RELATED"/>
    <property type="match status" value="1"/>
</dbReference>
<dbReference type="GO" id="GO:0005829">
    <property type="term" value="C:cytosol"/>
    <property type="evidence" value="ECO:0007669"/>
    <property type="project" value="TreeGrafter"/>
</dbReference>
<dbReference type="EMBL" id="NFHO01000004">
    <property type="protein sequence ID" value="OUN43337.1"/>
    <property type="molecule type" value="Genomic_DNA"/>
</dbReference>
<sequence length="253" mass="27300">MAHRPLILATASLTTYLGETAFRLCENYADAIVRAGGLPVVLPLTERSDVYDEYLDRADGLMLTGGADIEPARYRSALERCGVEALSGERLVGETTPLRDAAELHLLSGAEQRGLPILGICRGAQIMNIAHGGTLYHDLDAQHAPASGALAIVHNEYMDGRISHTVEIKGESVLEGILGESELAVNSLHHQAIRDLGAGYTASAIAPDGVIEAIERPDAPFMLGVQWHPEYYASKEPMARLFNRFVEACAQAR</sequence>
<protein>
    <submittedName>
        <fullName evidence="1">Uncharacterized protein</fullName>
    </submittedName>
</protein>
<evidence type="ECO:0000313" key="1">
    <source>
        <dbReference type="EMBL" id="OUN43337.1"/>
    </source>
</evidence>
<reference evidence="2" key="1">
    <citation type="submission" date="2017-04" db="EMBL/GenBank/DDBJ databases">
        <title>Function of individual gut microbiota members based on whole genome sequencing of pure cultures obtained from chicken caecum.</title>
        <authorList>
            <person name="Medvecky M."/>
            <person name="Cejkova D."/>
            <person name="Polansky O."/>
            <person name="Karasova D."/>
            <person name="Kubasova T."/>
            <person name="Cizek A."/>
            <person name="Rychlik I."/>
        </authorList>
    </citation>
    <scope>NUCLEOTIDE SEQUENCE [LARGE SCALE GENOMIC DNA]</scope>
    <source>
        <strain evidence="2">An70</strain>
    </source>
</reference>
<evidence type="ECO:0000313" key="2">
    <source>
        <dbReference type="Proteomes" id="UP000196560"/>
    </source>
</evidence>
<dbReference type="Pfam" id="PF07722">
    <property type="entry name" value="Peptidase_C26"/>
    <property type="match status" value="1"/>
</dbReference>
<comment type="caution">
    <text evidence="1">The sequence shown here is derived from an EMBL/GenBank/DDBJ whole genome shotgun (WGS) entry which is preliminary data.</text>
</comment>
<dbReference type="InterPro" id="IPR011697">
    <property type="entry name" value="Peptidase_C26"/>
</dbReference>
<dbReference type="eggNOG" id="COG2071">
    <property type="taxonomic scope" value="Bacteria"/>
</dbReference>
<dbReference type="GO" id="GO:0006598">
    <property type="term" value="P:polyamine catabolic process"/>
    <property type="evidence" value="ECO:0007669"/>
    <property type="project" value="TreeGrafter"/>
</dbReference>
<dbReference type="GO" id="GO:0033969">
    <property type="term" value="F:gamma-glutamyl-gamma-aminobutyrate hydrolase activity"/>
    <property type="evidence" value="ECO:0007669"/>
    <property type="project" value="TreeGrafter"/>
</dbReference>
<dbReference type="InterPro" id="IPR044668">
    <property type="entry name" value="PuuD-like"/>
</dbReference>
<dbReference type="CDD" id="cd01745">
    <property type="entry name" value="GATase1_2"/>
    <property type="match status" value="1"/>
</dbReference>
<dbReference type="PANTHER" id="PTHR43235">
    <property type="entry name" value="GLUTAMINE AMIDOTRANSFERASE PB2B2.05-RELATED"/>
    <property type="match status" value="1"/>
</dbReference>
<dbReference type="PROSITE" id="PS51273">
    <property type="entry name" value="GATASE_TYPE_1"/>
    <property type="match status" value="1"/>
</dbReference>
<dbReference type="SUPFAM" id="SSF52317">
    <property type="entry name" value="Class I glutamine amidotransferase-like"/>
    <property type="match status" value="1"/>
</dbReference>
<dbReference type="Gene3D" id="3.40.50.880">
    <property type="match status" value="1"/>
</dbReference>
<accession>A0A1Y3U8B9</accession>
<dbReference type="InterPro" id="IPR029062">
    <property type="entry name" value="Class_I_gatase-like"/>
</dbReference>
<keyword evidence="2" id="KW-1185">Reference proteome</keyword>
<proteinExistence type="predicted"/>